<comment type="catalytic activity">
    <reaction evidence="15 17">
        <text>DNA(n) + a 2'-deoxyribonucleoside 5'-triphosphate = DNA(n+1) + diphosphate</text>
        <dbReference type="Rhea" id="RHEA:22508"/>
        <dbReference type="Rhea" id="RHEA-COMP:17339"/>
        <dbReference type="Rhea" id="RHEA-COMP:17340"/>
        <dbReference type="ChEBI" id="CHEBI:33019"/>
        <dbReference type="ChEBI" id="CHEBI:61560"/>
        <dbReference type="ChEBI" id="CHEBI:173112"/>
        <dbReference type="EC" id="2.7.7.7"/>
    </reaction>
</comment>
<evidence type="ECO:0000256" key="6">
    <source>
        <dbReference type="ARBA" id="ARBA00022695"/>
    </source>
</evidence>
<dbReference type="FunFam" id="1.10.150.20:FF:000002">
    <property type="entry name" value="DNA polymerase I"/>
    <property type="match status" value="1"/>
</dbReference>
<evidence type="ECO:0000313" key="21">
    <source>
        <dbReference type="EMBL" id="OAH57559.1"/>
    </source>
</evidence>
<dbReference type="Gene3D" id="1.10.150.20">
    <property type="entry name" value="5' to 3' exonuclease, C-terminal subdomain"/>
    <property type="match status" value="2"/>
</dbReference>
<evidence type="ECO:0000256" key="8">
    <source>
        <dbReference type="ARBA" id="ARBA00022722"/>
    </source>
</evidence>
<feature type="domain" description="DNA-directed DNA polymerase family A palm" evidence="20">
    <location>
        <begin position="673"/>
        <end position="879"/>
    </location>
</feature>
<dbReference type="Gene3D" id="3.30.70.370">
    <property type="match status" value="1"/>
</dbReference>
<evidence type="ECO:0000256" key="11">
    <source>
        <dbReference type="ARBA" id="ARBA00022839"/>
    </source>
</evidence>
<evidence type="ECO:0000256" key="2">
    <source>
        <dbReference type="ARBA" id="ARBA00011541"/>
    </source>
</evidence>
<dbReference type="InterPro" id="IPR001098">
    <property type="entry name" value="DNA-dir_DNA_pol_A_palm_dom"/>
</dbReference>
<protein>
    <recommendedName>
        <fullName evidence="4 16">DNA polymerase I</fullName>
        <ecNumber evidence="3 16">2.7.7.7</ecNumber>
    </recommendedName>
</protein>
<dbReference type="RefSeq" id="WP_016712844.1">
    <property type="nucleotide sequence ID" value="NZ_CP022562.1"/>
</dbReference>
<reference evidence="22" key="1">
    <citation type="submission" date="2016-02" db="EMBL/GenBank/DDBJ databases">
        <title>Dietzia cinnamea strain CD11_5 genome sequencing and assembly.</title>
        <authorList>
            <person name="Kaur G."/>
            <person name="Nair G.R."/>
            <person name="Mayilraj S."/>
        </authorList>
    </citation>
    <scope>NUCLEOTIDE SEQUENCE [LARGE SCALE GENOMIC DNA]</scope>
    <source>
        <strain evidence="22">CD10_2</strain>
    </source>
</reference>
<dbReference type="AlphaFoldDB" id="A0AAP7KIK6"/>
<evidence type="ECO:0000256" key="14">
    <source>
        <dbReference type="ARBA" id="ARBA00023204"/>
    </source>
</evidence>
<dbReference type="PRINTS" id="PR00868">
    <property type="entry name" value="DNAPOLI"/>
</dbReference>
<dbReference type="InterPro" id="IPR019760">
    <property type="entry name" value="DNA-dir_DNA_pol_A_CS"/>
</dbReference>
<dbReference type="InterPro" id="IPR043502">
    <property type="entry name" value="DNA/RNA_pol_sf"/>
</dbReference>
<keyword evidence="12 17" id="KW-0239">DNA-directed DNA polymerase</keyword>
<sequence length="915" mass="99603">MSQAPLVLVDGSSYLYRAFHALPPLTTSKGMPTGAVKGVLNMLKSLRKQYPDSLFAVVFDAKGGTFRDAMFAEYKANRPSMPDDLRVQVEPLHASVRALGYPLLCVEGVEADDVIGTLARSSAAQGRPVIISTGDKDMAQLVDGHITLVNTMTGSVLDVAGVHEKFGVGPEHIIDFLALMGDKVDNIPGVPGVGEKTAVGLLTGIGGGLSDLYANLDKVPALAIRGAKTLPAKLEEHRDAAFLSYELATIKVDVPLDVEVDALVCGEPDREALLALYTEMEFKSWVAEVQRDAAKAGDDVAPVEAPAAKAEPRYETILDQARFDAWLEKLRQAPLFAFDTETTGLDAQQAQLVGLSFAVEPHEAAYVPLAHDYEGAPAQLDREAVLLALKPLLEDPAKAKVGQNAKYDINILANGSPAIDMRGVAYDTMLESYVLNSTATRHDMDSLAQKYLDHTTIAFEDIAGKGAKQLTFNQIHLDKAGPYAAEDADITLRLHHALQARLAQTPSVQPVLMDIEMPLVPVLAKIERQGALVDAALLQVQSGELGVKMAELEQRAYELAGEEFNLGSPKQLGSILYDKLGMPVLSKTAKGQPSTAEAVLDELAEQGYPLPEVLMQYRSLSKLKSTYTDKLPGQINPRTGRIHTSYQQAVAATGRLSSSDPNLQNIPIRTAEGRRIRQAFIASPGYKLLAADYSQIELRIMAHLAKDEGLLHAFRNDLDVHRATAAEVFGVALEDVTTDQRRKAKAINFGLIYGMSAFGLAKQIGVDRKQSQDYIDRYFARYPGVLAYMERTRAQAAEQGFVETLFGRRLYLPDINAKNPALRKGAERTAINAPMQGTAADIIKRAMVNVDNWLTESGLDARVILQVHDELVLEVREDLVQQVKDEIRQHMSKAAELDVPLLVEAGIGANWDEAH</sequence>
<dbReference type="Pfam" id="PF00476">
    <property type="entry name" value="DNA_pol_A"/>
    <property type="match status" value="1"/>
</dbReference>
<dbReference type="InterPro" id="IPR036397">
    <property type="entry name" value="RNaseH_sf"/>
</dbReference>
<dbReference type="Pfam" id="PF01612">
    <property type="entry name" value="DNA_pol_A_exo1"/>
    <property type="match status" value="1"/>
</dbReference>
<name>A0AAP7KIK6_9PSED</name>
<comment type="similarity">
    <text evidence="1 17">Belongs to the DNA polymerase type-A family.</text>
</comment>
<evidence type="ECO:0000256" key="9">
    <source>
        <dbReference type="ARBA" id="ARBA00022763"/>
    </source>
</evidence>
<dbReference type="FunFam" id="1.10.150.20:FF:000003">
    <property type="entry name" value="DNA polymerase I"/>
    <property type="match status" value="1"/>
</dbReference>
<evidence type="ECO:0000256" key="13">
    <source>
        <dbReference type="ARBA" id="ARBA00023125"/>
    </source>
</evidence>
<proteinExistence type="inferred from homology"/>
<dbReference type="NCBIfam" id="TIGR00593">
    <property type="entry name" value="pola"/>
    <property type="match status" value="1"/>
</dbReference>
<keyword evidence="13 17" id="KW-0238">DNA-binding</keyword>
<keyword evidence="10 17" id="KW-0378">Hydrolase</keyword>
<evidence type="ECO:0000256" key="5">
    <source>
        <dbReference type="ARBA" id="ARBA00022679"/>
    </source>
</evidence>
<dbReference type="InterPro" id="IPR036279">
    <property type="entry name" value="5-3_exonuclease_C_sf"/>
</dbReference>
<dbReference type="InterPro" id="IPR029060">
    <property type="entry name" value="PIN-like_dom_sf"/>
</dbReference>
<dbReference type="InterPro" id="IPR002298">
    <property type="entry name" value="DNA_polymerase_A"/>
</dbReference>
<dbReference type="GO" id="GO:0003887">
    <property type="term" value="F:DNA-directed DNA polymerase activity"/>
    <property type="evidence" value="ECO:0007669"/>
    <property type="project" value="UniProtKB-UniRule"/>
</dbReference>
<feature type="domain" description="3'-5' exonuclease" evidence="18">
    <location>
        <begin position="314"/>
        <end position="503"/>
    </location>
</feature>
<evidence type="ECO:0000256" key="10">
    <source>
        <dbReference type="ARBA" id="ARBA00022801"/>
    </source>
</evidence>
<keyword evidence="7 17" id="KW-0235">DNA replication</keyword>
<dbReference type="InterPro" id="IPR020046">
    <property type="entry name" value="5-3_exonucl_a-hlix_arch_N"/>
</dbReference>
<evidence type="ECO:0000256" key="17">
    <source>
        <dbReference type="RuleBase" id="RU004460"/>
    </source>
</evidence>
<feature type="domain" description="5'-3' exonuclease" evidence="19">
    <location>
        <begin position="4"/>
        <end position="266"/>
    </location>
</feature>
<gene>
    <name evidence="17" type="primary">polA</name>
    <name evidence="21" type="ORF">AYJ70_10560</name>
</gene>
<dbReference type="InterPro" id="IPR002421">
    <property type="entry name" value="5-3_exonuclease"/>
</dbReference>
<dbReference type="GO" id="GO:0008408">
    <property type="term" value="F:3'-5' exonuclease activity"/>
    <property type="evidence" value="ECO:0007669"/>
    <property type="project" value="UniProtKB-UniRule"/>
</dbReference>
<keyword evidence="8" id="KW-0540">Nuclease</keyword>
<dbReference type="GO" id="GO:0003677">
    <property type="term" value="F:DNA binding"/>
    <property type="evidence" value="ECO:0007669"/>
    <property type="project" value="UniProtKB-UniRule"/>
</dbReference>
<comment type="subunit">
    <text evidence="2">Single-chain monomer with multiple functions.</text>
</comment>
<evidence type="ECO:0000259" key="18">
    <source>
        <dbReference type="SMART" id="SM00474"/>
    </source>
</evidence>
<dbReference type="SUPFAM" id="SSF47807">
    <property type="entry name" value="5' to 3' exonuclease, C-terminal subdomain"/>
    <property type="match status" value="1"/>
</dbReference>
<dbReference type="CDD" id="cd09898">
    <property type="entry name" value="H3TH_53EXO"/>
    <property type="match status" value="1"/>
</dbReference>
<dbReference type="GO" id="GO:0008409">
    <property type="term" value="F:5'-3' exonuclease activity"/>
    <property type="evidence" value="ECO:0007669"/>
    <property type="project" value="UniProtKB-UniRule"/>
</dbReference>
<dbReference type="Pfam" id="PF01367">
    <property type="entry name" value="5_3_exonuc"/>
    <property type="match status" value="1"/>
</dbReference>
<dbReference type="SUPFAM" id="SSF53098">
    <property type="entry name" value="Ribonuclease H-like"/>
    <property type="match status" value="1"/>
</dbReference>
<comment type="caution">
    <text evidence="21">The sequence shown here is derived from an EMBL/GenBank/DDBJ whole genome shotgun (WGS) entry which is preliminary data.</text>
</comment>
<dbReference type="CDD" id="cd08637">
    <property type="entry name" value="DNA_pol_A_pol_I_C"/>
    <property type="match status" value="1"/>
</dbReference>
<evidence type="ECO:0000256" key="1">
    <source>
        <dbReference type="ARBA" id="ARBA00007705"/>
    </source>
</evidence>
<evidence type="ECO:0000259" key="19">
    <source>
        <dbReference type="SMART" id="SM00475"/>
    </source>
</evidence>
<dbReference type="InterPro" id="IPR018320">
    <property type="entry name" value="DNA_polymerase_1"/>
</dbReference>
<dbReference type="NCBIfam" id="NF004397">
    <property type="entry name" value="PRK05755.1"/>
    <property type="match status" value="1"/>
</dbReference>
<dbReference type="EMBL" id="LSTU01000001">
    <property type="protein sequence ID" value="OAH57559.1"/>
    <property type="molecule type" value="Genomic_DNA"/>
</dbReference>
<dbReference type="SUPFAM" id="SSF56672">
    <property type="entry name" value="DNA/RNA polymerases"/>
    <property type="match status" value="1"/>
</dbReference>
<dbReference type="Gene3D" id="3.40.50.1010">
    <property type="entry name" value="5'-nuclease"/>
    <property type="match status" value="1"/>
</dbReference>
<keyword evidence="6 17" id="KW-0548">Nucleotidyltransferase</keyword>
<evidence type="ECO:0000259" key="20">
    <source>
        <dbReference type="SMART" id="SM00482"/>
    </source>
</evidence>
<dbReference type="InterPro" id="IPR008918">
    <property type="entry name" value="HhH2"/>
</dbReference>
<dbReference type="InterPro" id="IPR020045">
    <property type="entry name" value="DNA_polI_H3TH"/>
</dbReference>
<dbReference type="SUPFAM" id="SSF88723">
    <property type="entry name" value="PIN domain-like"/>
    <property type="match status" value="1"/>
</dbReference>
<evidence type="ECO:0000256" key="16">
    <source>
        <dbReference type="NCBIfam" id="TIGR00593"/>
    </source>
</evidence>
<dbReference type="Proteomes" id="UP000077242">
    <property type="component" value="Unassembled WGS sequence"/>
</dbReference>
<keyword evidence="14 17" id="KW-0234">DNA repair</keyword>
<dbReference type="SMART" id="SM00474">
    <property type="entry name" value="35EXOc"/>
    <property type="match status" value="1"/>
</dbReference>
<keyword evidence="11 17" id="KW-0269">Exonuclease</keyword>
<dbReference type="SMART" id="SM00475">
    <property type="entry name" value="53EXOc"/>
    <property type="match status" value="1"/>
</dbReference>
<dbReference type="EC" id="2.7.7.7" evidence="3 16"/>
<accession>A0AAP7KIK6</accession>
<evidence type="ECO:0000256" key="3">
    <source>
        <dbReference type="ARBA" id="ARBA00012417"/>
    </source>
</evidence>
<evidence type="ECO:0000256" key="15">
    <source>
        <dbReference type="ARBA" id="ARBA00049244"/>
    </source>
</evidence>
<keyword evidence="9 17" id="KW-0227">DNA damage</keyword>
<dbReference type="GO" id="GO:0006302">
    <property type="term" value="P:double-strand break repair"/>
    <property type="evidence" value="ECO:0007669"/>
    <property type="project" value="TreeGrafter"/>
</dbReference>
<dbReference type="InterPro" id="IPR002562">
    <property type="entry name" value="3'-5'_exonuclease_dom"/>
</dbReference>
<evidence type="ECO:0000313" key="22">
    <source>
        <dbReference type="Proteomes" id="UP000077242"/>
    </source>
</evidence>
<dbReference type="InterPro" id="IPR012337">
    <property type="entry name" value="RNaseH-like_sf"/>
</dbReference>
<dbReference type="PANTHER" id="PTHR10133">
    <property type="entry name" value="DNA POLYMERASE I"/>
    <property type="match status" value="1"/>
</dbReference>
<evidence type="ECO:0000256" key="12">
    <source>
        <dbReference type="ARBA" id="ARBA00022932"/>
    </source>
</evidence>
<dbReference type="SMART" id="SM00482">
    <property type="entry name" value="POLAc"/>
    <property type="match status" value="1"/>
</dbReference>
<dbReference type="PROSITE" id="PS00447">
    <property type="entry name" value="DNA_POLYMERASE_A"/>
    <property type="match status" value="1"/>
</dbReference>
<dbReference type="FunFam" id="3.30.420.10:FF:000026">
    <property type="entry name" value="DNA polymerase I"/>
    <property type="match status" value="1"/>
</dbReference>
<dbReference type="Pfam" id="PF02739">
    <property type="entry name" value="5_3_exonuc_N"/>
    <property type="match status" value="1"/>
</dbReference>
<comment type="function">
    <text evidence="17">In addition to polymerase activity, this DNA polymerase exhibits 3'-5' and 5'-3' exonuclease activity.</text>
</comment>
<dbReference type="FunFam" id="3.40.50.1010:FF:000001">
    <property type="entry name" value="DNA polymerase I"/>
    <property type="match status" value="1"/>
</dbReference>
<evidence type="ECO:0000256" key="7">
    <source>
        <dbReference type="ARBA" id="ARBA00022705"/>
    </source>
</evidence>
<dbReference type="GeneID" id="49866151"/>
<dbReference type="SMART" id="SM00279">
    <property type="entry name" value="HhH2"/>
    <property type="match status" value="1"/>
</dbReference>
<dbReference type="FunFam" id="1.20.1060.10:FF:000001">
    <property type="entry name" value="DNA polymerase I"/>
    <property type="match status" value="1"/>
</dbReference>
<dbReference type="PANTHER" id="PTHR10133:SF27">
    <property type="entry name" value="DNA POLYMERASE NU"/>
    <property type="match status" value="1"/>
</dbReference>
<dbReference type="Gene3D" id="3.30.420.10">
    <property type="entry name" value="Ribonuclease H-like superfamily/Ribonuclease H"/>
    <property type="match status" value="1"/>
</dbReference>
<dbReference type="Gene3D" id="1.20.1060.10">
    <property type="entry name" value="Taq DNA Polymerase, Chain T, domain 4"/>
    <property type="match status" value="1"/>
</dbReference>
<dbReference type="CDD" id="cd09859">
    <property type="entry name" value="PIN_53EXO"/>
    <property type="match status" value="1"/>
</dbReference>
<evidence type="ECO:0000256" key="4">
    <source>
        <dbReference type="ARBA" id="ARBA00020311"/>
    </source>
</evidence>
<keyword evidence="5 17" id="KW-0808">Transferase</keyword>
<dbReference type="GO" id="GO:0006261">
    <property type="term" value="P:DNA-templated DNA replication"/>
    <property type="evidence" value="ECO:0007669"/>
    <property type="project" value="UniProtKB-UniRule"/>
</dbReference>
<dbReference type="CDD" id="cd06139">
    <property type="entry name" value="DNA_polA_I_Ecoli_like_exo"/>
    <property type="match status" value="1"/>
</dbReference>
<organism evidence="21 22">
    <name type="scientific">Pseudomonas monteilii</name>
    <dbReference type="NCBI Taxonomy" id="76759"/>
    <lineage>
        <taxon>Bacteria</taxon>
        <taxon>Pseudomonadati</taxon>
        <taxon>Pseudomonadota</taxon>
        <taxon>Gammaproteobacteria</taxon>
        <taxon>Pseudomonadales</taxon>
        <taxon>Pseudomonadaceae</taxon>
        <taxon>Pseudomonas</taxon>
    </lineage>
</organism>